<sequence>MQELPLDIIQNFLQKTDAAIVPQSPQYTQLRNAIEYLIETDFHALIQLLYRIDVNEAQLKKALNENLPEHAADVITQFIIRRQAEKIAFRKNMQKNNNINEEDKW</sequence>
<dbReference type="AlphaFoldDB" id="A0A2W7RH35"/>
<gene>
    <name evidence="1" type="ORF">LX80_02768</name>
</gene>
<evidence type="ECO:0000313" key="2">
    <source>
        <dbReference type="Proteomes" id="UP000249720"/>
    </source>
</evidence>
<evidence type="ECO:0000313" key="1">
    <source>
        <dbReference type="EMBL" id="PZX59521.1"/>
    </source>
</evidence>
<keyword evidence="2" id="KW-1185">Reference proteome</keyword>
<name>A0A2W7RH35_9BACT</name>
<reference evidence="1 2" key="1">
    <citation type="submission" date="2018-06" db="EMBL/GenBank/DDBJ databases">
        <title>Genomic Encyclopedia of Archaeal and Bacterial Type Strains, Phase II (KMG-II): from individual species to whole genera.</title>
        <authorList>
            <person name="Goeker M."/>
        </authorList>
    </citation>
    <scope>NUCLEOTIDE SEQUENCE [LARGE SCALE GENOMIC DNA]</scope>
    <source>
        <strain evidence="1 2">DSM 23241</strain>
    </source>
</reference>
<accession>A0A2W7RH35</accession>
<dbReference type="EMBL" id="QKZV01000013">
    <property type="protein sequence ID" value="PZX59521.1"/>
    <property type="molecule type" value="Genomic_DNA"/>
</dbReference>
<organism evidence="1 2">
    <name type="scientific">Hydrotalea sandarakina</name>
    <dbReference type="NCBI Taxonomy" id="1004304"/>
    <lineage>
        <taxon>Bacteria</taxon>
        <taxon>Pseudomonadati</taxon>
        <taxon>Bacteroidota</taxon>
        <taxon>Chitinophagia</taxon>
        <taxon>Chitinophagales</taxon>
        <taxon>Chitinophagaceae</taxon>
        <taxon>Hydrotalea</taxon>
    </lineage>
</organism>
<dbReference type="Proteomes" id="UP000249720">
    <property type="component" value="Unassembled WGS sequence"/>
</dbReference>
<protein>
    <submittedName>
        <fullName evidence="1">Uncharacterized protein</fullName>
    </submittedName>
</protein>
<proteinExistence type="predicted"/>
<dbReference type="OrthoDB" id="711735at2"/>
<dbReference type="RefSeq" id="WP_146250542.1">
    <property type="nucleotide sequence ID" value="NZ_QKZV01000013.1"/>
</dbReference>
<comment type="caution">
    <text evidence="1">The sequence shown here is derived from an EMBL/GenBank/DDBJ whole genome shotgun (WGS) entry which is preliminary data.</text>
</comment>